<dbReference type="GO" id="GO:1903094">
    <property type="term" value="P:negative regulation of protein K48-linked deubiquitination"/>
    <property type="evidence" value="ECO:0007669"/>
    <property type="project" value="TreeGrafter"/>
</dbReference>
<evidence type="ECO:0000313" key="8">
    <source>
        <dbReference type="WBParaSite" id="HPBE_0000558601-mRNA-1"/>
    </source>
</evidence>
<evidence type="ECO:0000256" key="3">
    <source>
        <dbReference type="ARBA" id="ARBA00023054"/>
    </source>
</evidence>
<dbReference type="PANTHER" id="PTHR46340:SF1">
    <property type="entry name" value="UBX DOMAIN-CONTAINING PROTEIN 1"/>
    <property type="match status" value="1"/>
</dbReference>
<dbReference type="EMBL" id="UZAH01025500">
    <property type="protein sequence ID" value="VDO65120.1"/>
    <property type="molecule type" value="Genomic_DNA"/>
</dbReference>
<dbReference type="InterPro" id="IPR001012">
    <property type="entry name" value="UBX_dom"/>
</dbReference>
<evidence type="ECO:0000256" key="1">
    <source>
        <dbReference type="ARBA" id="ARBA00004496"/>
    </source>
</evidence>
<name>A0A183FG48_HELPZ</name>
<comment type="subcellular location">
    <subcellularLocation>
        <location evidence="1">Cytoplasm</location>
    </subcellularLocation>
</comment>
<dbReference type="Proteomes" id="UP000050761">
    <property type="component" value="Unassembled WGS sequence"/>
</dbReference>
<feature type="coiled-coil region" evidence="4">
    <location>
        <begin position="91"/>
        <end position="125"/>
    </location>
</feature>
<evidence type="ECO:0000313" key="7">
    <source>
        <dbReference type="Proteomes" id="UP000050761"/>
    </source>
</evidence>
<dbReference type="GO" id="GO:0005737">
    <property type="term" value="C:cytoplasm"/>
    <property type="evidence" value="ECO:0007669"/>
    <property type="project" value="UniProtKB-SubCell"/>
</dbReference>
<organism evidence="7 8">
    <name type="scientific">Heligmosomoides polygyrus</name>
    <name type="common">Parasitic roundworm</name>
    <dbReference type="NCBI Taxonomy" id="6339"/>
    <lineage>
        <taxon>Eukaryota</taxon>
        <taxon>Metazoa</taxon>
        <taxon>Ecdysozoa</taxon>
        <taxon>Nematoda</taxon>
        <taxon>Chromadorea</taxon>
        <taxon>Rhabditida</taxon>
        <taxon>Rhabditina</taxon>
        <taxon>Rhabditomorpha</taxon>
        <taxon>Strongyloidea</taxon>
        <taxon>Heligmosomidae</taxon>
        <taxon>Heligmosomoides</taxon>
    </lineage>
</organism>
<dbReference type="Pfam" id="PF00789">
    <property type="entry name" value="UBX"/>
    <property type="match status" value="1"/>
</dbReference>
<dbReference type="SUPFAM" id="SSF54236">
    <property type="entry name" value="Ubiquitin-like"/>
    <property type="match status" value="1"/>
</dbReference>
<dbReference type="SMART" id="SM00166">
    <property type="entry name" value="UBX"/>
    <property type="match status" value="1"/>
</dbReference>
<proteinExistence type="predicted"/>
<dbReference type="InterPro" id="IPR029071">
    <property type="entry name" value="Ubiquitin-like_domsf"/>
</dbReference>
<dbReference type="PROSITE" id="PS50033">
    <property type="entry name" value="UBX"/>
    <property type="match status" value="1"/>
</dbReference>
<dbReference type="GO" id="GO:0036435">
    <property type="term" value="F:K48-linked polyubiquitin modification-dependent protein binding"/>
    <property type="evidence" value="ECO:0007669"/>
    <property type="project" value="TreeGrafter"/>
</dbReference>
<protein>
    <submittedName>
        <fullName evidence="8">UBX domain-containing protein</fullName>
    </submittedName>
</protein>
<evidence type="ECO:0000256" key="2">
    <source>
        <dbReference type="ARBA" id="ARBA00022490"/>
    </source>
</evidence>
<reference evidence="6 7" key="1">
    <citation type="submission" date="2018-11" db="EMBL/GenBank/DDBJ databases">
        <authorList>
            <consortium name="Pathogen Informatics"/>
        </authorList>
    </citation>
    <scope>NUCLEOTIDE SEQUENCE [LARGE SCALE GENOMIC DNA]</scope>
</reference>
<dbReference type="Gene3D" id="1.10.8.10">
    <property type="entry name" value="DNA helicase RuvA subunit, C-terminal domain"/>
    <property type="match status" value="1"/>
</dbReference>
<dbReference type="GO" id="GO:0005634">
    <property type="term" value="C:nucleus"/>
    <property type="evidence" value="ECO:0007669"/>
    <property type="project" value="TreeGrafter"/>
</dbReference>
<gene>
    <name evidence="6" type="ORF">HPBE_LOCUS5587</name>
</gene>
<dbReference type="InterPro" id="IPR009060">
    <property type="entry name" value="UBA-like_sf"/>
</dbReference>
<accession>A0A183FG48</accession>
<dbReference type="WBParaSite" id="HPBE_0000558601-mRNA-1">
    <property type="protein sequence ID" value="HPBE_0000558601-mRNA-1"/>
    <property type="gene ID" value="HPBE_0000558601"/>
</dbReference>
<evidence type="ECO:0000313" key="6">
    <source>
        <dbReference type="EMBL" id="VDO65120.1"/>
    </source>
</evidence>
<evidence type="ECO:0000259" key="5">
    <source>
        <dbReference type="PROSITE" id="PS50033"/>
    </source>
</evidence>
<keyword evidence="3 4" id="KW-0175">Coiled coil</keyword>
<dbReference type="PANTHER" id="PTHR46340">
    <property type="entry name" value="UBX DOMAIN-CONTAINING PROTEIN 1"/>
    <property type="match status" value="1"/>
</dbReference>
<dbReference type="GO" id="GO:0031397">
    <property type="term" value="P:negative regulation of protein ubiquitination"/>
    <property type="evidence" value="ECO:0007669"/>
    <property type="project" value="TreeGrafter"/>
</dbReference>
<evidence type="ECO:0000256" key="4">
    <source>
        <dbReference type="SAM" id="Coils"/>
    </source>
</evidence>
<dbReference type="SUPFAM" id="SSF46934">
    <property type="entry name" value="UBA-like"/>
    <property type="match status" value="1"/>
</dbReference>
<dbReference type="Gene3D" id="3.10.20.90">
    <property type="entry name" value="Phosphatidylinositol 3-kinase Catalytic Subunit, Chain A, domain 1"/>
    <property type="match status" value="1"/>
</dbReference>
<dbReference type="GO" id="GO:0032435">
    <property type="term" value="P:negative regulation of proteasomal ubiquitin-dependent protein catabolic process"/>
    <property type="evidence" value="ECO:0007669"/>
    <property type="project" value="TreeGrafter"/>
</dbReference>
<dbReference type="AlphaFoldDB" id="A0A183FG48"/>
<reference evidence="8" key="2">
    <citation type="submission" date="2019-09" db="UniProtKB">
        <authorList>
            <consortium name="WormBaseParasite"/>
        </authorList>
    </citation>
    <scope>IDENTIFICATION</scope>
</reference>
<sequence length="211" mass="23775">MSTVVDQLVDMGFERARAEYAYAKTGSGTLEAVSLEEQLFAAFETGMEKSVFLLRDESSMMFHAAKSGHENFSESTEVIAALTPEERAQKALELRDRIRAARAIKEEQEKKEAIVEERKREKQEDAAARQRVLEQIKLDKVESLLRPVPSLPCRLVLSAVRLWLEINHSDGLPFSLLVPFPRKVMTDEDYDKPLKELGLVPSANLVMTPSA</sequence>
<keyword evidence="2" id="KW-0963">Cytoplasm</keyword>
<dbReference type="OrthoDB" id="10254930at2759"/>
<keyword evidence="7" id="KW-1185">Reference proteome</keyword>
<accession>A0A3P7WV47</accession>
<feature type="domain" description="UBX" evidence="5">
    <location>
        <begin position="135"/>
        <end position="207"/>
    </location>
</feature>